<gene>
    <name evidence="1" type="ORF">FVEG_16416</name>
</gene>
<dbReference type="KEGG" id="fvr:FVEG_16416"/>
<evidence type="ECO:0008006" key="3">
    <source>
        <dbReference type="Google" id="ProtNLM"/>
    </source>
</evidence>
<dbReference type="EMBL" id="CM000587">
    <property type="protein sequence ID" value="EWG49142.1"/>
    <property type="molecule type" value="Genomic_DNA"/>
</dbReference>
<dbReference type="Proteomes" id="UP000009096">
    <property type="component" value="Chromosome 10"/>
</dbReference>
<reference evidence="1 2" key="1">
    <citation type="journal article" date="2010" name="Nature">
        <title>Comparative genomics reveals mobile pathogenicity chromosomes in Fusarium.</title>
        <authorList>
            <person name="Ma L.J."/>
            <person name="van der Does H.C."/>
            <person name="Borkovich K.A."/>
            <person name="Coleman J.J."/>
            <person name="Daboussi M.J."/>
            <person name="Di Pietro A."/>
            <person name="Dufresne M."/>
            <person name="Freitag M."/>
            <person name="Grabherr M."/>
            <person name="Henrissat B."/>
            <person name="Houterman P.M."/>
            <person name="Kang S."/>
            <person name="Shim W.B."/>
            <person name="Woloshuk C."/>
            <person name="Xie X."/>
            <person name="Xu J.R."/>
            <person name="Antoniw J."/>
            <person name="Baker S.E."/>
            <person name="Bluhm B.H."/>
            <person name="Breakspear A."/>
            <person name="Brown D.W."/>
            <person name="Butchko R.A."/>
            <person name="Chapman S."/>
            <person name="Coulson R."/>
            <person name="Coutinho P.M."/>
            <person name="Danchin E.G."/>
            <person name="Diener A."/>
            <person name="Gale L.R."/>
            <person name="Gardiner D.M."/>
            <person name="Goff S."/>
            <person name="Hammond-Kosack K.E."/>
            <person name="Hilburn K."/>
            <person name="Hua-Van A."/>
            <person name="Jonkers W."/>
            <person name="Kazan K."/>
            <person name="Kodira C.D."/>
            <person name="Koehrsen M."/>
            <person name="Kumar L."/>
            <person name="Lee Y.H."/>
            <person name="Li L."/>
            <person name="Manners J.M."/>
            <person name="Miranda-Saavedra D."/>
            <person name="Mukherjee M."/>
            <person name="Park G."/>
            <person name="Park J."/>
            <person name="Park S.Y."/>
            <person name="Proctor R.H."/>
            <person name="Regev A."/>
            <person name="Ruiz-Roldan M.C."/>
            <person name="Sain D."/>
            <person name="Sakthikumar S."/>
            <person name="Sykes S."/>
            <person name="Schwartz D.C."/>
            <person name="Turgeon B.G."/>
            <person name="Wapinski I."/>
            <person name="Yoder O."/>
            <person name="Young S."/>
            <person name="Zeng Q."/>
            <person name="Zhou S."/>
            <person name="Galagan J."/>
            <person name="Cuomo C.A."/>
            <person name="Kistler H.C."/>
            <person name="Rep M."/>
        </authorList>
    </citation>
    <scope>NUCLEOTIDE SEQUENCE [LARGE SCALE GENOMIC DNA]</scope>
    <source>
        <strain evidence="2">M3125 / FGSC 7600</strain>
    </source>
</reference>
<dbReference type="SUPFAM" id="SSF48452">
    <property type="entry name" value="TPR-like"/>
    <property type="match status" value="1"/>
</dbReference>
<dbReference type="PANTHER" id="PTHR47643">
    <property type="entry name" value="TPR DOMAIN PROTEIN (AFU_ORTHOLOGUE AFUA_5G12710)"/>
    <property type="match status" value="1"/>
</dbReference>
<keyword evidence="2" id="KW-1185">Reference proteome</keyword>
<proteinExistence type="predicted"/>
<evidence type="ECO:0000313" key="1">
    <source>
        <dbReference type="EMBL" id="EWG49142.1"/>
    </source>
</evidence>
<organism evidence="1 2">
    <name type="scientific">Gibberella moniliformis (strain M3125 / FGSC 7600)</name>
    <name type="common">Maize ear and stalk rot fungus</name>
    <name type="synonym">Fusarium verticillioides</name>
    <dbReference type="NCBI Taxonomy" id="334819"/>
    <lineage>
        <taxon>Eukaryota</taxon>
        <taxon>Fungi</taxon>
        <taxon>Dikarya</taxon>
        <taxon>Ascomycota</taxon>
        <taxon>Pezizomycotina</taxon>
        <taxon>Sordariomycetes</taxon>
        <taxon>Hypocreomycetidae</taxon>
        <taxon>Hypocreales</taxon>
        <taxon>Nectriaceae</taxon>
        <taxon>Fusarium</taxon>
        <taxon>Fusarium fujikuroi species complex</taxon>
    </lineage>
</organism>
<dbReference type="Gene3D" id="1.25.40.10">
    <property type="entry name" value="Tetratricopeptide repeat domain"/>
    <property type="match status" value="1"/>
</dbReference>
<sequence>MANTTNKTDMDLETEDGYAALLERLKADLIKAEPSKGQLVTDYPDPEALAEAFRQEATKNKGTQEEKPAYVTPIPDLYEPCLIPEKDLVLIPISDLRLQTHHCGKKVLFRVKTAPARAAAIMTVVEDQEGTAVLLSLYHQLHVDLLTIRHPAQGSIAILKDPFFETIAEEAYALQVYHPSDIIWLEDHDERIPEQWRVNREITNSAEYRAEGEELANKEHWLPALHSYTLAIDTAVSPDEKRQAHLGRSEVNLRLDRPYQAMRDAIEGDHPTDCTEESLILQARAFYTLGDFEECLQKLRVLTVLFPKSVLGLSLKSTVSKRLKEQDDGEYAFEDMVVEAQERPPLIECATFSSLVEIRDAPGRGKGLFLTKDVSAGDLILCEKAFSYCFMDKKSHKTYPVLANVPCEEAKGGGVVLLWAQVTEKLYHNPEHIYTIQELFHGDHKKLQITECDECPVVDG</sequence>
<dbReference type="STRING" id="334819.W7MXP0"/>
<evidence type="ECO:0000313" key="2">
    <source>
        <dbReference type="Proteomes" id="UP000009096"/>
    </source>
</evidence>
<dbReference type="VEuPathDB" id="FungiDB:FVEG_16416"/>
<dbReference type="InterPro" id="IPR011990">
    <property type="entry name" value="TPR-like_helical_dom_sf"/>
</dbReference>
<accession>W7MXP0</accession>
<dbReference type="InterPro" id="IPR053209">
    <property type="entry name" value="Gramillin-biosynth_MTr"/>
</dbReference>
<dbReference type="AlphaFoldDB" id="W7MXP0"/>
<dbReference type="RefSeq" id="XP_018755333.1">
    <property type="nucleotide sequence ID" value="XM_018905651.1"/>
</dbReference>
<protein>
    <recommendedName>
        <fullName evidence="3">SET domain-containing protein</fullName>
    </recommendedName>
</protein>
<dbReference type="PANTHER" id="PTHR47643:SF2">
    <property type="entry name" value="TPR DOMAIN PROTEIN (AFU_ORTHOLOGUE AFUA_5G12710)"/>
    <property type="match status" value="1"/>
</dbReference>
<dbReference type="GeneID" id="30073292"/>
<dbReference type="OrthoDB" id="438641at2759"/>
<name>W7MXP0_GIBM7</name>
<dbReference type="EMBL" id="DS022252">
    <property type="protein sequence ID" value="EWG49142.1"/>
    <property type="molecule type" value="Genomic_DNA"/>
</dbReference>
<dbReference type="eggNOG" id="KOG2084">
    <property type="taxonomic scope" value="Eukaryota"/>
</dbReference>